<dbReference type="PANTHER" id="PTHR31063:SF1">
    <property type="entry name" value="IBR DOMAIN-CONTAINING PROTEIN"/>
    <property type="match status" value="1"/>
</dbReference>
<dbReference type="AlphaFoldDB" id="A0A1I7TYQ1"/>
<protein>
    <submittedName>
        <fullName evidence="4">RING-type domain-containing protein</fullName>
    </submittedName>
</protein>
<accession>A0A1I7TYQ1</accession>
<name>A0A1I7TYQ1_9PELO</name>
<feature type="compositionally biased region" description="Basic residues" evidence="2">
    <location>
        <begin position="31"/>
        <end position="45"/>
    </location>
</feature>
<dbReference type="Proteomes" id="UP000095282">
    <property type="component" value="Unplaced"/>
</dbReference>
<proteinExistence type="predicted"/>
<keyword evidence="3" id="KW-1185">Reference proteome</keyword>
<feature type="region of interest" description="Disordered" evidence="2">
    <location>
        <begin position="1"/>
        <end position="45"/>
    </location>
</feature>
<evidence type="ECO:0000256" key="2">
    <source>
        <dbReference type="SAM" id="MobiDB-lite"/>
    </source>
</evidence>
<feature type="coiled-coil region" evidence="1">
    <location>
        <begin position="817"/>
        <end position="863"/>
    </location>
</feature>
<feature type="compositionally biased region" description="Low complexity" evidence="2">
    <location>
        <begin position="1"/>
        <end position="14"/>
    </location>
</feature>
<evidence type="ECO:0000256" key="1">
    <source>
        <dbReference type="SAM" id="Coils"/>
    </source>
</evidence>
<reference evidence="4" key="1">
    <citation type="submission" date="2016-11" db="UniProtKB">
        <authorList>
            <consortium name="WormBaseParasite"/>
        </authorList>
    </citation>
    <scope>IDENTIFICATION</scope>
</reference>
<sequence length="867" mass="100832">MSECAESSSNVSNWEENESVEDESLFEKPRGQRRWLGKEHHRGKERLHEAVKDRTFIKKTITSTVPVSVKTAGRIEESSKDGLKINVVYSMDKKNRWNDATTISLLGGAPENLRAEVVEKNVLEQVGVLHPNKATFAVHSRKQTEGDGEFEIRSATSSGKGQDYSNFLPKSREFSKKANARTMNVRGEEDPKDDELIVSYNIYKTHRSQDVVGNELFKAKTVSKSGRHRANQKIDMDVYEDDEEFDEEEDEFEDVNSQYQAKNTLDLTDYMVPSGKKQSRQNNRKDSELSYEMVDLYPEYAEQFNIQEYLNEEGFTFMESDITFSNQTECFEDQINRLREEKDLIIKDLRPNQFLIDISKRCQMTTTIGETNTVMVFTHLKGNTFNVIVNSTIISHPEKRTGEYLKKQISSAASILEAITRVAGEMFQNSNSIKMIKLSGKYYGEKDMTKLLNDAFSWDNQLKNMQKMPWPNQHYHATWANSEELSQVGGKMEWNDLCEMVKKENRLRTCYTFEDRCGNCNKKKKSHELFLVENESRVKCTDCLKNEFYREFIAKRQPIDLQTDTAEELEYLPTFIPLTLLNLYIRMVSETIYKDLGATGEFERCSSCKSSLFFEETEKCLRIVRVLVDILDYCEWEKKWLLRYSMMHAQGTGNGTLVQISCSCAQSIFNILLPTDQLISCPNCKTTVNTKTMYAVYRQSYWPFSPRYREIYRARYQENINKDSYPYQPWAEIRTEISKIPGIKASVMEVCGPARDVRFDLKSRNQMVKREQNLIRKGILEEESIENLLGTSVYLVENITAWMNIINYHNRMMKITLENMMETRKELMESMEGEDQKAIKKGMDKLRNEIDLVVSEVEKKIQEDVAH</sequence>
<feature type="compositionally biased region" description="Acidic residues" evidence="2">
    <location>
        <begin position="15"/>
        <end position="24"/>
    </location>
</feature>
<dbReference type="eggNOG" id="ENOG502TMH8">
    <property type="taxonomic scope" value="Eukaryota"/>
</dbReference>
<keyword evidence="1" id="KW-0175">Coiled coil</keyword>
<evidence type="ECO:0000313" key="3">
    <source>
        <dbReference type="Proteomes" id="UP000095282"/>
    </source>
</evidence>
<dbReference type="STRING" id="1561998.A0A1I7TYQ1"/>
<evidence type="ECO:0000313" key="4">
    <source>
        <dbReference type="WBParaSite" id="Csp11.Scaffold629.g13126.t1"/>
    </source>
</evidence>
<dbReference type="WBParaSite" id="Csp11.Scaffold629.g13126.t1">
    <property type="protein sequence ID" value="Csp11.Scaffold629.g13126.t1"/>
    <property type="gene ID" value="Csp11.Scaffold629.g13126"/>
</dbReference>
<dbReference type="PANTHER" id="PTHR31063">
    <property type="entry name" value="PROTEIN CBG08668"/>
    <property type="match status" value="1"/>
</dbReference>
<organism evidence="3 4">
    <name type="scientific">Caenorhabditis tropicalis</name>
    <dbReference type="NCBI Taxonomy" id="1561998"/>
    <lineage>
        <taxon>Eukaryota</taxon>
        <taxon>Metazoa</taxon>
        <taxon>Ecdysozoa</taxon>
        <taxon>Nematoda</taxon>
        <taxon>Chromadorea</taxon>
        <taxon>Rhabditida</taxon>
        <taxon>Rhabditina</taxon>
        <taxon>Rhabditomorpha</taxon>
        <taxon>Rhabditoidea</taxon>
        <taxon>Rhabditidae</taxon>
        <taxon>Peloderinae</taxon>
        <taxon>Caenorhabditis</taxon>
    </lineage>
</organism>